<dbReference type="InterPro" id="IPR014756">
    <property type="entry name" value="Ig_E-set"/>
</dbReference>
<dbReference type="AlphaFoldDB" id="A0A3S5BVF8"/>
<dbReference type="SUPFAM" id="SSF81296">
    <property type="entry name" value="E set domains"/>
    <property type="match status" value="1"/>
</dbReference>
<protein>
    <submittedName>
        <fullName evidence="2">Uncharacterized protein</fullName>
    </submittedName>
</protein>
<dbReference type="InterPro" id="IPR017868">
    <property type="entry name" value="Filamin/ABP280_repeat-like"/>
</dbReference>
<dbReference type="EMBL" id="CAAALY010045020">
    <property type="protein sequence ID" value="VEL20155.1"/>
    <property type="molecule type" value="Genomic_DNA"/>
</dbReference>
<name>A0A3S5BVF8_9PLAT</name>
<reference evidence="2" key="1">
    <citation type="submission" date="2018-11" db="EMBL/GenBank/DDBJ databases">
        <authorList>
            <consortium name="Pathogen Informatics"/>
        </authorList>
    </citation>
    <scope>NUCLEOTIDE SEQUENCE</scope>
</reference>
<gene>
    <name evidence="2" type="ORF">PXEA_LOCUS13595</name>
</gene>
<evidence type="ECO:0000313" key="3">
    <source>
        <dbReference type="Proteomes" id="UP000784294"/>
    </source>
</evidence>
<dbReference type="InterPro" id="IPR013783">
    <property type="entry name" value="Ig-like_fold"/>
</dbReference>
<proteinExistence type="predicted"/>
<accession>A0A3S5BVF8</accession>
<organism evidence="2 3">
    <name type="scientific">Protopolystoma xenopodis</name>
    <dbReference type="NCBI Taxonomy" id="117903"/>
    <lineage>
        <taxon>Eukaryota</taxon>
        <taxon>Metazoa</taxon>
        <taxon>Spiralia</taxon>
        <taxon>Lophotrochozoa</taxon>
        <taxon>Platyhelminthes</taxon>
        <taxon>Monogenea</taxon>
        <taxon>Polyopisthocotylea</taxon>
        <taxon>Polystomatidea</taxon>
        <taxon>Polystomatidae</taxon>
        <taxon>Protopolystoma</taxon>
    </lineage>
</organism>
<dbReference type="PROSITE" id="PS50194">
    <property type="entry name" value="FILAMIN_REPEAT"/>
    <property type="match status" value="1"/>
</dbReference>
<keyword evidence="3" id="KW-1185">Reference proteome</keyword>
<evidence type="ECO:0000256" key="1">
    <source>
        <dbReference type="PROSITE-ProRule" id="PRU00087"/>
    </source>
</evidence>
<dbReference type="Gene3D" id="2.60.40.10">
    <property type="entry name" value="Immunoglobulins"/>
    <property type="match status" value="1"/>
</dbReference>
<dbReference type="SMART" id="SM00557">
    <property type="entry name" value="IG_FLMN"/>
    <property type="match status" value="1"/>
</dbReference>
<dbReference type="InterPro" id="IPR001298">
    <property type="entry name" value="Filamin/ABP280_rpt"/>
</dbReference>
<feature type="repeat" description="Filamin" evidence="1">
    <location>
        <begin position="1"/>
        <end position="68"/>
    </location>
</feature>
<dbReference type="Proteomes" id="UP000784294">
    <property type="component" value="Unassembled WGS sequence"/>
</dbReference>
<dbReference type="Pfam" id="PF00630">
    <property type="entry name" value="Filamin"/>
    <property type="match status" value="1"/>
</dbReference>
<comment type="caution">
    <text evidence="2">The sequence shown here is derived from an EMBL/GenBank/DDBJ whole genome shotgun (WGS) entry which is preliminary data.</text>
</comment>
<sequence>MVNTLQAGVGHVTCRIITPSGTYADVEIQENSNGMVSVFYTPRIRGDYTVEVRFGGELVPNGRFNQKAFCGLPKDTESRILSVVGTDNSSNRSSPMPLTGYFTPYEDRLV</sequence>
<evidence type="ECO:0000313" key="2">
    <source>
        <dbReference type="EMBL" id="VEL20155.1"/>
    </source>
</evidence>
<dbReference type="OrthoDB" id="18740at2759"/>